<dbReference type="GO" id="GO:0016989">
    <property type="term" value="F:sigma factor antagonist activity"/>
    <property type="evidence" value="ECO:0007669"/>
    <property type="project" value="TreeGrafter"/>
</dbReference>
<dbReference type="Pfam" id="PF16220">
    <property type="entry name" value="DUF4880"/>
    <property type="match status" value="1"/>
</dbReference>
<sequence>MNTVDSASRRQVIEEAADWLVRLDKGELSAGERERLEAWCARSPLHRQAWQAAMELKGLVAAVPDGVGTPVLGRERVDRRTVFKSLMAVMVAGGGGWAAWRRLPWSVWTAEYRTAAGEQRDIALPDGGRMYLNTDSAVDVVFDERQRRLLLRRGEVLIETAPDTTMPGRPFLVETSQGEVQALGTRFTVRELDMAPAGATRVRVLEQAVAITPSGGGSPMQLAAGEEVTFTRGHWFPVSSAATADPAWRKGRILAQGQRLGDFIRELARYRPGVLRCDPAVADLRLSGVFQLGDTDQVLDLIGETLPVTVSSITPYWVMIGPVH</sequence>
<reference evidence="3 4" key="1">
    <citation type="journal article" date="2012" name="J. Bacteriol.">
        <title>Complete genome sequence of Alcanivorax dieselolei type strain B5.</title>
        <authorList>
            <person name="Lai Q."/>
            <person name="Li W."/>
            <person name="Shao Z."/>
        </authorList>
    </citation>
    <scope>NUCLEOTIDE SEQUENCE [LARGE SCALE GENOMIC DNA]</scope>
    <source>
        <strain evidence="4">DSM 16502 / CGMCC 1.3690 / B-5</strain>
    </source>
</reference>
<organism evidence="3 4">
    <name type="scientific">Alcanivorax dieselolei (strain DSM 16502 / CGMCC 1.3690 / MCCC 1A00001 / B-5)</name>
    <name type="common">Alloalcanivorax dieselolei</name>
    <dbReference type="NCBI Taxonomy" id="930169"/>
    <lineage>
        <taxon>Bacteria</taxon>
        <taxon>Pseudomonadati</taxon>
        <taxon>Pseudomonadota</taxon>
        <taxon>Gammaproteobacteria</taxon>
        <taxon>Oceanospirillales</taxon>
        <taxon>Alcanivoracaceae</taxon>
        <taxon>Alloalcanivorax</taxon>
    </lineage>
</organism>
<dbReference type="PATRIC" id="fig|930169.3.peg.739"/>
<name>K0C6D2_ALCDB</name>
<dbReference type="AlphaFoldDB" id="K0C6D2"/>
<dbReference type="EMBL" id="CP003466">
    <property type="protein sequence ID" value="AFT69039.1"/>
    <property type="molecule type" value="Genomic_DNA"/>
</dbReference>
<dbReference type="STRING" id="930169.B5T_00755"/>
<keyword evidence="4" id="KW-1185">Reference proteome</keyword>
<dbReference type="Proteomes" id="UP000006286">
    <property type="component" value="Chromosome"/>
</dbReference>
<dbReference type="KEGG" id="adi:B5T_00755"/>
<gene>
    <name evidence="3" type="primary">fecR9</name>
    <name evidence="3" type="ordered locus">B5T_00755</name>
</gene>
<dbReference type="Gene3D" id="2.60.120.1440">
    <property type="match status" value="1"/>
</dbReference>
<proteinExistence type="predicted"/>
<dbReference type="HOGENOM" id="CLU_050192_0_0_6"/>
<protein>
    <submittedName>
        <fullName evidence="3">Anti-FecI sigma factor, FecR</fullName>
    </submittedName>
</protein>
<feature type="domain" description="FecR protein" evidence="1">
    <location>
        <begin position="111"/>
        <end position="209"/>
    </location>
</feature>
<dbReference type="InterPro" id="IPR012373">
    <property type="entry name" value="Ferrdict_sens_TM"/>
</dbReference>
<evidence type="ECO:0000313" key="3">
    <source>
        <dbReference type="EMBL" id="AFT69039.1"/>
    </source>
</evidence>
<dbReference type="PANTHER" id="PTHR30273:SF2">
    <property type="entry name" value="PROTEIN FECR"/>
    <property type="match status" value="1"/>
</dbReference>
<dbReference type="Pfam" id="PF04773">
    <property type="entry name" value="FecR"/>
    <property type="match status" value="1"/>
</dbReference>
<dbReference type="PIRSF" id="PIRSF018266">
    <property type="entry name" value="FecR"/>
    <property type="match status" value="1"/>
</dbReference>
<feature type="domain" description="FecR N-terminal" evidence="2">
    <location>
        <begin position="14"/>
        <end position="54"/>
    </location>
</feature>
<accession>K0C6D2</accession>
<dbReference type="InterPro" id="IPR032623">
    <property type="entry name" value="FecR_N"/>
</dbReference>
<dbReference type="PANTHER" id="PTHR30273">
    <property type="entry name" value="PERIPLASMIC SIGNAL SENSOR AND SIGMA FACTOR ACTIVATOR FECR-RELATED"/>
    <property type="match status" value="1"/>
</dbReference>
<dbReference type="eggNOG" id="COG3712">
    <property type="taxonomic scope" value="Bacteria"/>
</dbReference>
<dbReference type="InterPro" id="IPR006860">
    <property type="entry name" value="FecR"/>
</dbReference>
<evidence type="ECO:0000259" key="1">
    <source>
        <dbReference type="Pfam" id="PF04773"/>
    </source>
</evidence>
<evidence type="ECO:0000313" key="4">
    <source>
        <dbReference type="Proteomes" id="UP000006286"/>
    </source>
</evidence>
<evidence type="ECO:0000259" key="2">
    <source>
        <dbReference type="Pfam" id="PF16220"/>
    </source>
</evidence>